<evidence type="ECO:0000313" key="4">
    <source>
        <dbReference type="Proteomes" id="UP001161422"/>
    </source>
</evidence>
<evidence type="ECO:0000259" key="1">
    <source>
        <dbReference type="Pfam" id="PF00534"/>
    </source>
</evidence>
<dbReference type="Pfam" id="PF00534">
    <property type="entry name" value="Glycos_transf_1"/>
    <property type="match status" value="1"/>
</dbReference>
<accession>A0AA37VY84</accession>
<name>A0AA37VY84_9GAMM</name>
<dbReference type="EMBL" id="BSNC01000005">
    <property type="protein sequence ID" value="GLP96744.1"/>
    <property type="molecule type" value="Genomic_DNA"/>
</dbReference>
<dbReference type="RefSeq" id="WP_095504062.1">
    <property type="nucleotide sequence ID" value="NZ_BSNC01000005.1"/>
</dbReference>
<dbReference type="SUPFAM" id="SSF53756">
    <property type="entry name" value="UDP-Glycosyltransferase/glycogen phosphorylase"/>
    <property type="match status" value="1"/>
</dbReference>
<dbReference type="GO" id="GO:1901135">
    <property type="term" value="P:carbohydrate derivative metabolic process"/>
    <property type="evidence" value="ECO:0007669"/>
    <property type="project" value="UniProtKB-ARBA"/>
</dbReference>
<dbReference type="Pfam" id="PF13439">
    <property type="entry name" value="Glyco_transf_4"/>
    <property type="match status" value="1"/>
</dbReference>
<dbReference type="PANTHER" id="PTHR12526:SF638">
    <property type="entry name" value="SPORE COAT PROTEIN SA"/>
    <property type="match status" value="1"/>
</dbReference>
<comment type="caution">
    <text evidence="3">The sequence shown here is derived from an EMBL/GenBank/DDBJ whole genome shotgun (WGS) entry which is preliminary data.</text>
</comment>
<organism evidence="3 4">
    <name type="scientific">Paraferrimonas sedimenticola</name>
    <dbReference type="NCBI Taxonomy" id="375674"/>
    <lineage>
        <taxon>Bacteria</taxon>
        <taxon>Pseudomonadati</taxon>
        <taxon>Pseudomonadota</taxon>
        <taxon>Gammaproteobacteria</taxon>
        <taxon>Alteromonadales</taxon>
        <taxon>Ferrimonadaceae</taxon>
        <taxon>Paraferrimonas</taxon>
    </lineage>
</organism>
<dbReference type="InterPro" id="IPR001296">
    <property type="entry name" value="Glyco_trans_1"/>
</dbReference>
<feature type="domain" description="Glycosyltransferase subfamily 4-like N-terminal" evidence="2">
    <location>
        <begin position="57"/>
        <end position="170"/>
    </location>
</feature>
<dbReference type="GO" id="GO:0016757">
    <property type="term" value="F:glycosyltransferase activity"/>
    <property type="evidence" value="ECO:0007669"/>
    <property type="project" value="InterPro"/>
</dbReference>
<evidence type="ECO:0000259" key="2">
    <source>
        <dbReference type="Pfam" id="PF13439"/>
    </source>
</evidence>
<dbReference type="AlphaFoldDB" id="A0AA37VY84"/>
<gene>
    <name evidence="3" type="ORF">GCM10007895_20500</name>
</gene>
<dbReference type="PANTHER" id="PTHR12526">
    <property type="entry name" value="GLYCOSYLTRANSFERASE"/>
    <property type="match status" value="1"/>
</dbReference>
<protein>
    <submittedName>
        <fullName evidence="3">Uncharacterized protein</fullName>
    </submittedName>
</protein>
<proteinExistence type="predicted"/>
<sequence length="363" mass="40289">MTESKSVDNLLVSNMFPSATNPLRGIFVKRIADQLRDSGIGLDQQVYIAKGDSKLGKLLGYVAFYWRVVVALMFGGYQRVYIHYASHCAIPVLIARLFKNFEIITHVHGGDVKLHSAHSKLFFRIKTFFSKRLILSSDTVVVPSKNYREMVEQSFGANNTLVYPSGGVDLSLFDAPATKIKPTVSRLGYAGRLEALKRVDWVISSFAKLQQVYPDLQLDIVGDGSVKQQLKEQAKALGVDGKVTFSDTKNQAQLVKWLQTLDALVYPSESESLGLMPLESMACGVVPILSDIPAFAEYISDDNGYLCSDEESLYLACREFMSLSQKRRQAMAHAARATVEARYDSNKVLSQLVHLFAPATAKI</sequence>
<dbReference type="Gene3D" id="3.40.50.2000">
    <property type="entry name" value="Glycogen Phosphorylase B"/>
    <property type="match status" value="2"/>
</dbReference>
<keyword evidence="4" id="KW-1185">Reference proteome</keyword>
<reference evidence="3" key="2">
    <citation type="submission" date="2023-01" db="EMBL/GenBank/DDBJ databases">
        <title>Draft genome sequence of Paraferrimonas sedimenticola strain NBRC 101628.</title>
        <authorList>
            <person name="Sun Q."/>
            <person name="Mori K."/>
        </authorList>
    </citation>
    <scope>NUCLEOTIDE SEQUENCE</scope>
    <source>
        <strain evidence="3">NBRC 101628</strain>
    </source>
</reference>
<dbReference type="Proteomes" id="UP001161422">
    <property type="component" value="Unassembled WGS sequence"/>
</dbReference>
<dbReference type="InterPro" id="IPR028098">
    <property type="entry name" value="Glyco_trans_4-like_N"/>
</dbReference>
<feature type="domain" description="Glycosyl transferase family 1" evidence="1">
    <location>
        <begin position="181"/>
        <end position="336"/>
    </location>
</feature>
<evidence type="ECO:0000313" key="3">
    <source>
        <dbReference type="EMBL" id="GLP96744.1"/>
    </source>
</evidence>
<reference evidence="3" key="1">
    <citation type="journal article" date="2014" name="Int. J. Syst. Evol. Microbiol.">
        <title>Complete genome sequence of Corynebacterium casei LMG S-19264T (=DSM 44701T), isolated from a smear-ripened cheese.</title>
        <authorList>
            <consortium name="US DOE Joint Genome Institute (JGI-PGF)"/>
            <person name="Walter F."/>
            <person name="Albersmeier A."/>
            <person name="Kalinowski J."/>
            <person name="Ruckert C."/>
        </authorList>
    </citation>
    <scope>NUCLEOTIDE SEQUENCE</scope>
    <source>
        <strain evidence="3">NBRC 101628</strain>
    </source>
</reference>